<reference evidence="3 4" key="1">
    <citation type="submission" date="2016-07" db="EMBL/GenBank/DDBJ databases">
        <title>Pervasive Adenine N6-methylation of Active Genes in Fungi.</title>
        <authorList>
            <consortium name="DOE Joint Genome Institute"/>
            <person name="Mondo S.J."/>
            <person name="Dannebaum R.O."/>
            <person name="Kuo R.C."/>
            <person name="Labutti K."/>
            <person name="Haridas S."/>
            <person name="Kuo A."/>
            <person name="Salamov A."/>
            <person name="Ahrendt S.R."/>
            <person name="Lipzen A."/>
            <person name="Sullivan W."/>
            <person name="Andreopoulos W.B."/>
            <person name="Clum A."/>
            <person name="Lindquist E."/>
            <person name="Daum C."/>
            <person name="Ramamoorthy G.K."/>
            <person name="Gryganskyi A."/>
            <person name="Culley D."/>
            <person name="Magnuson J.K."/>
            <person name="James T.Y."/>
            <person name="O'Malley M.A."/>
            <person name="Stajich J.E."/>
            <person name="Spatafora J.W."/>
            <person name="Visel A."/>
            <person name="Grigoriev I.V."/>
        </authorList>
    </citation>
    <scope>NUCLEOTIDE SEQUENCE [LARGE SCALE GENOMIC DNA]</scope>
    <source>
        <strain evidence="3 4">CBS 115471</strain>
    </source>
</reference>
<dbReference type="PRINTS" id="PR00081">
    <property type="entry name" value="GDHRDH"/>
</dbReference>
<dbReference type="SUPFAM" id="SSF51735">
    <property type="entry name" value="NAD(P)-binding Rossmann-fold domains"/>
    <property type="match status" value="1"/>
</dbReference>
<proteinExistence type="inferred from homology"/>
<organism evidence="3 4">
    <name type="scientific">Clohesyomyces aquaticus</name>
    <dbReference type="NCBI Taxonomy" id="1231657"/>
    <lineage>
        <taxon>Eukaryota</taxon>
        <taxon>Fungi</taxon>
        <taxon>Dikarya</taxon>
        <taxon>Ascomycota</taxon>
        <taxon>Pezizomycotina</taxon>
        <taxon>Dothideomycetes</taxon>
        <taxon>Pleosporomycetidae</taxon>
        <taxon>Pleosporales</taxon>
        <taxon>Lindgomycetaceae</taxon>
        <taxon>Clohesyomyces</taxon>
    </lineage>
</organism>
<comment type="caution">
    <text evidence="3">The sequence shown here is derived from an EMBL/GenBank/DDBJ whole genome shotgun (WGS) entry which is preliminary data.</text>
</comment>
<evidence type="ECO:0000313" key="3">
    <source>
        <dbReference type="EMBL" id="ORY19738.1"/>
    </source>
</evidence>
<dbReference type="InterPro" id="IPR036291">
    <property type="entry name" value="NAD(P)-bd_dom_sf"/>
</dbReference>
<protein>
    <submittedName>
        <fullName evidence="3">Putative short-chain dehydrogenase</fullName>
    </submittedName>
</protein>
<dbReference type="AlphaFoldDB" id="A0A1Y2AB36"/>
<dbReference type="OrthoDB" id="47007at2759"/>
<dbReference type="GO" id="GO:0016614">
    <property type="term" value="F:oxidoreductase activity, acting on CH-OH group of donors"/>
    <property type="evidence" value="ECO:0007669"/>
    <property type="project" value="UniProtKB-ARBA"/>
</dbReference>
<sequence length="264" mass="27897">MPADTLSLAGKTASVTGSGRETGIGAGISGALARDGASVAIHYVSEDSKARAEKAASNINKEFGTNITVVQGGMENYDSAKSMVEQILQAFSVDYTDIFVNNAAVARNTPLLKVKQEQLEHEFAVNVFGVECLKGAASSASSASSTSSPSPRKFWVHLLLYSATTAAMDALKMLWDRELGKSHRISVNTLAPDPVPTDLSKEYMVNPDGCPIALLVSMYAKIRAVNRIGTVEDLADATLLLVSEKSLWITVQLISVSGGITGTV</sequence>
<dbReference type="PANTHER" id="PTHR48107">
    <property type="entry name" value="NADPH-DEPENDENT ALDEHYDE REDUCTASE-LIKE PROTEIN, CHLOROPLASTIC-RELATED"/>
    <property type="match status" value="1"/>
</dbReference>
<name>A0A1Y2AB36_9PLEO</name>
<dbReference type="InterPro" id="IPR002347">
    <property type="entry name" value="SDR_fam"/>
</dbReference>
<dbReference type="Proteomes" id="UP000193144">
    <property type="component" value="Unassembled WGS sequence"/>
</dbReference>
<keyword evidence="4" id="KW-1185">Reference proteome</keyword>
<accession>A0A1Y2AB36</accession>
<dbReference type="EMBL" id="MCFA01000001">
    <property type="protein sequence ID" value="ORY19738.1"/>
    <property type="molecule type" value="Genomic_DNA"/>
</dbReference>
<keyword evidence="2" id="KW-0560">Oxidoreductase</keyword>
<evidence type="ECO:0000313" key="4">
    <source>
        <dbReference type="Proteomes" id="UP000193144"/>
    </source>
</evidence>
<gene>
    <name evidence="3" type="ORF">BCR34DRAFT_659471</name>
</gene>
<dbReference type="STRING" id="1231657.A0A1Y2AB36"/>
<dbReference type="Gene3D" id="3.40.50.720">
    <property type="entry name" value="NAD(P)-binding Rossmann-like Domain"/>
    <property type="match status" value="1"/>
</dbReference>
<dbReference type="Pfam" id="PF13561">
    <property type="entry name" value="adh_short_C2"/>
    <property type="match status" value="1"/>
</dbReference>
<comment type="similarity">
    <text evidence="1">Belongs to the short-chain dehydrogenases/reductases (SDR) family.</text>
</comment>
<evidence type="ECO:0000256" key="2">
    <source>
        <dbReference type="ARBA" id="ARBA00023002"/>
    </source>
</evidence>
<evidence type="ECO:0000256" key="1">
    <source>
        <dbReference type="ARBA" id="ARBA00006484"/>
    </source>
</evidence>